<sequence>MSTDNAQLRDNYDAFLSRLDAATTSLSARAASLDKAQAAVALLLEPYEAAVRDWERRRRYVGEQLAAHSGSPQSYTALCELHIVAGKMEGMLRGRVDRVMEKLAVIQGRREAIDKSLLELELSRIKLTSSRMLSQDREELSGIFSDLAGSTVAAGAVPDMGLLSDLQDAREAIILAEALIEVKGH</sequence>
<dbReference type="RefSeq" id="WP_120950043.1">
    <property type="nucleotide sequence ID" value="NZ_RBIR01000001.1"/>
</dbReference>
<dbReference type="OrthoDB" id="4934217at2"/>
<comment type="caution">
    <text evidence="1">The sequence shown here is derived from an EMBL/GenBank/DDBJ whole genome shotgun (WGS) entry which is preliminary data.</text>
</comment>
<accession>A0A495FNL3</accession>
<proteinExistence type="predicted"/>
<protein>
    <submittedName>
        <fullName evidence="1">Uncharacterized protein</fullName>
    </submittedName>
</protein>
<evidence type="ECO:0000313" key="1">
    <source>
        <dbReference type="EMBL" id="RKR29906.1"/>
    </source>
</evidence>
<evidence type="ECO:0000313" key="2">
    <source>
        <dbReference type="Proteomes" id="UP000276055"/>
    </source>
</evidence>
<name>A0A495FNL3_9MICC</name>
<dbReference type="EMBL" id="RBIR01000001">
    <property type="protein sequence ID" value="RKR29906.1"/>
    <property type="molecule type" value="Genomic_DNA"/>
</dbReference>
<organism evidence="1 2">
    <name type="scientific">Arthrobacter oryzae</name>
    <dbReference type="NCBI Taxonomy" id="409290"/>
    <lineage>
        <taxon>Bacteria</taxon>
        <taxon>Bacillati</taxon>
        <taxon>Actinomycetota</taxon>
        <taxon>Actinomycetes</taxon>
        <taxon>Micrococcales</taxon>
        <taxon>Micrococcaceae</taxon>
        <taxon>Arthrobacter</taxon>
    </lineage>
</organism>
<dbReference type="Proteomes" id="UP000276055">
    <property type="component" value="Unassembled WGS sequence"/>
</dbReference>
<gene>
    <name evidence="1" type="ORF">C8D78_0222</name>
</gene>
<reference evidence="1 2" key="1">
    <citation type="submission" date="2018-10" db="EMBL/GenBank/DDBJ databases">
        <title>Genomic Encyclopedia of Type Strains, Phase IV (KMG-IV): sequencing the most valuable type-strain genomes for metagenomic binning, comparative biology and taxonomic classification.</title>
        <authorList>
            <person name="Goeker M."/>
        </authorList>
    </citation>
    <scope>NUCLEOTIDE SEQUENCE [LARGE SCALE GENOMIC DNA]</scope>
    <source>
        <strain evidence="1 2">DSM 25586</strain>
    </source>
</reference>
<dbReference type="AlphaFoldDB" id="A0A495FNL3"/>